<evidence type="ECO:0000313" key="4">
    <source>
        <dbReference type="Proteomes" id="UP000199615"/>
    </source>
</evidence>
<dbReference type="Proteomes" id="UP000199615">
    <property type="component" value="Unassembled WGS sequence"/>
</dbReference>
<dbReference type="RefSeq" id="WP_092680973.1">
    <property type="nucleotide sequence ID" value="NZ_FODT01000001.1"/>
</dbReference>
<comment type="similarity">
    <text evidence="1">Belongs to the RelE toxin family.</text>
</comment>
<dbReference type="PANTHER" id="PTHR33755">
    <property type="entry name" value="TOXIN PARE1-RELATED"/>
    <property type="match status" value="1"/>
</dbReference>
<dbReference type="Gene3D" id="3.30.2310.20">
    <property type="entry name" value="RelE-like"/>
    <property type="match status" value="1"/>
</dbReference>
<dbReference type="InterPro" id="IPR035093">
    <property type="entry name" value="RelE/ParE_toxin_dom_sf"/>
</dbReference>
<dbReference type="OrthoDB" id="8369899at2"/>
<evidence type="ECO:0000313" key="3">
    <source>
        <dbReference type="EMBL" id="SEO04561.1"/>
    </source>
</evidence>
<name>A0A1H8LHD1_9BRAD</name>
<accession>A0A1H8LHD1</accession>
<keyword evidence="2" id="KW-1277">Toxin-antitoxin system</keyword>
<evidence type="ECO:0000256" key="1">
    <source>
        <dbReference type="ARBA" id="ARBA00006226"/>
    </source>
</evidence>
<evidence type="ECO:0000256" key="2">
    <source>
        <dbReference type="ARBA" id="ARBA00022649"/>
    </source>
</evidence>
<keyword evidence="4" id="KW-1185">Reference proteome</keyword>
<protein>
    <submittedName>
        <fullName evidence="3">Toxin ParE1/3/4</fullName>
    </submittedName>
</protein>
<sequence length="96" mass="10876">MNVVLTIRARNDIQSAYSYLAERSPQAAERLITQIDHRFSELADFPLLGPERKDLGASLRGLLIGNLIAFYYAEADHIVVVRVLDGRMNVEEEFRG</sequence>
<gene>
    <name evidence="3" type="ORF">SAMN05444123_10177</name>
</gene>
<dbReference type="Pfam" id="PF05016">
    <property type="entry name" value="ParE_toxin"/>
    <property type="match status" value="1"/>
</dbReference>
<dbReference type="AlphaFoldDB" id="A0A1H8LHD1"/>
<organism evidence="3 4">
    <name type="scientific">Rhodopseudomonas pseudopalustris</name>
    <dbReference type="NCBI Taxonomy" id="1513892"/>
    <lineage>
        <taxon>Bacteria</taxon>
        <taxon>Pseudomonadati</taxon>
        <taxon>Pseudomonadota</taxon>
        <taxon>Alphaproteobacteria</taxon>
        <taxon>Hyphomicrobiales</taxon>
        <taxon>Nitrobacteraceae</taxon>
        <taxon>Rhodopseudomonas</taxon>
    </lineage>
</organism>
<dbReference type="EMBL" id="FODT01000001">
    <property type="protein sequence ID" value="SEO04561.1"/>
    <property type="molecule type" value="Genomic_DNA"/>
</dbReference>
<proteinExistence type="inferred from homology"/>
<reference evidence="4" key="1">
    <citation type="submission" date="2016-10" db="EMBL/GenBank/DDBJ databases">
        <authorList>
            <person name="Varghese N."/>
            <person name="Submissions S."/>
        </authorList>
    </citation>
    <scope>NUCLEOTIDE SEQUENCE [LARGE SCALE GENOMIC DNA]</scope>
    <source>
        <strain evidence="4">DSM 123</strain>
    </source>
</reference>
<dbReference type="InterPro" id="IPR007712">
    <property type="entry name" value="RelE/ParE_toxin"/>
</dbReference>
<dbReference type="InterPro" id="IPR051803">
    <property type="entry name" value="TA_system_RelE-like_toxin"/>
</dbReference>